<dbReference type="Gene3D" id="3.40.50.300">
    <property type="entry name" value="P-loop containing nucleotide triphosphate hydrolases"/>
    <property type="match status" value="1"/>
</dbReference>
<evidence type="ECO:0000313" key="2">
    <source>
        <dbReference type="EMBL" id="CAA9892052.1"/>
    </source>
</evidence>
<dbReference type="PANTHER" id="PTHR42957">
    <property type="entry name" value="HELICASE MJ1565-RELATED"/>
    <property type="match status" value="1"/>
</dbReference>
<sequence length="371" mass="41468">MLDIVNAVITNESPLVKLLGDFDSSFVGYVYVMQFDQAHVLTNDEFKRKVNGIPHNSFLVAAGFHPEKYNDSNHIDREVVLLRVLEPVPLPQDSDFVRTRIEHHQRRTVEEKYPVGVNDGHDPITANELQAGGLGCSVLGTFFIDDDGHLRLGSDIENFMSLSRMRAFKPRGDALATIVNHVNPEIRLKATEEAQKAGFHQIPSPIHIGTVRYTSTARLHRGKGEAKVDVMVQPTDFLARRTAVFGMTRTGKSNTVKTTVSAVALAAMSDGIPVGQLIFDINGEYANANHQDDGSSIADVFPRQTVRYRAMETQGFEDLRTNFYTEVDQALNLIQALFKQDTSPFTGQDLDTFMTSTLEEPDTDERSEHYR</sequence>
<dbReference type="InterPro" id="IPR027417">
    <property type="entry name" value="P-loop_NTPase"/>
</dbReference>
<dbReference type="Pfam" id="PF01935">
    <property type="entry name" value="DUF87"/>
    <property type="match status" value="1"/>
</dbReference>
<keyword evidence="3" id="KW-1185">Reference proteome</keyword>
<feature type="domain" description="Helicase HerA central" evidence="1">
    <location>
        <begin position="225"/>
        <end position="359"/>
    </location>
</feature>
<organism evidence="2 3">
    <name type="scientific">Candidatus Methylobacter favarea</name>
    <dbReference type="NCBI Taxonomy" id="2707345"/>
    <lineage>
        <taxon>Bacteria</taxon>
        <taxon>Pseudomonadati</taxon>
        <taxon>Pseudomonadota</taxon>
        <taxon>Gammaproteobacteria</taxon>
        <taxon>Methylococcales</taxon>
        <taxon>Methylococcaceae</taxon>
        <taxon>Methylobacter</taxon>
    </lineage>
</organism>
<dbReference type="Proteomes" id="UP000494216">
    <property type="component" value="Unassembled WGS sequence"/>
</dbReference>
<dbReference type="RefSeq" id="WP_217426545.1">
    <property type="nucleotide sequence ID" value="NZ_CADCXN010000088.1"/>
</dbReference>
<accession>A0A8S0XKG8</accession>
<dbReference type="AlphaFoldDB" id="A0A8S0XKG8"/>
<name>A0A8S0XKG8_9GAMM</name>
<gene>
    <name evidence="2" type="ORF">METHB2_570015</name>
</gene>
<evidence type="ECO:0000313" key="3">
    <source>
        <dbReference type="Proteomes" id="UP000494216"/>
    </source>
</evidence>
<proteinExistence type="predicted"/>
<dbReference type="SUPFAM" id="SSF52540">
    <property type="entry name" value="P-loop containing nucleoside triphosphate hydrolases"/>
    <property type="match status" value="1"/>
</dbReference>
<dbReference type="InterPro" id="IPR008571">
    <property type="entry name" value="HerA-like"/>
</dbReference>
<dbReference type="EMBL" id="CADCXN010000088">
    <property type="protein sequence ID" value="CAA9892052.1"/>
    <property type="molecule type" value="Genomic_DNA"/>
</dbReference>
<dbReference type="InterPro" id="IPR002789">
    <property type="entry name" value="HerA_central"/>
</dbReference>
<comment type="caution">
    <text evidence="2">The sequence shown here is derived from an EMBL/GenBank/DDBJ whole genome shotgun (WGS) entry which is preliminary data.</text>
</comment>
<dbReference type="PANTHER" id="PTHR42957:SF1">
    <property type="entry name" value="HELICASE MJ1565-RELATED"/>
    <property type="match status" value="1"/>
</dbReference>
<protein>
    <submittedName>
        <fullName evidence="2">DUF87 domain-containing protein</fullName>
    </submittedName>
</protein>
<reference evidence="2 3" key="1">
    <citation type="submission" date="2020-02" db="EMBL/GenBank/DDBJ databases">
        <authorList>
            <person name="Hogendoorn C."/>
        </authorList>
    </citation>
    <scope>NUCLEOTIDE SEQUENCE [LARGE SCALE GENOMIC DNA]</scope>
    <source>
        <strain evidence="2">METHB21</strain>
    </source>
</reference>
<evidence type="ECO:0000259" key="1">
    <source>
        <dbReference type="Pfam" id="PF01935"/>
    </source>
</evidence>